<keyword evidence="1" id="KW-1133">Transmembrane helix</keyword>
<feature type="transmembrane region" description="Helical" evidence="1">
    <location>
        <begin position="209"/>
        <end position="231"/>
    </location>
</feature>
<keyword evidence="1" id="KW-0472">Membrane</keyword>
<evidence type="ECO:0000256" key="1">
    <source>
        <dbReference type="SAM" id="Phobius"/>
    </source>
</evidence>
<dbReference type="Proteomes" id="UP000183047">
    <property type="component" value="Unassembled WGS sequence"/>
</dbReference>
<dbReference type="OrthoDB" id="2062846at2"/>
<sequence>MNLKKITVIVILLLVAVISLTKIAPTAANPANHKHSIEQTDAKIATVMKLSGGAAAASATLSLLPGDLCTPISEQLADLASYFLLILSALYLEKFMITLTGYVSFSVLIPAACLLLCGAILFKKKSLSDMATRIGIVGIIIFLIVPSSIWLSDKVYQTQSAKIESTVQESDNLDIEGDSDTGILSDLTTITTGTIDKVSTFLRNMLESLAVMIVTACVIPVLVFVLLVWIVKTIFSSTAFNIDKLVIKQENTDLPD</sequence>
<dbReference type="RefSeq" id="WP_074461893.1">
    <property type="nucleotide sequence ID" value="NZ_FMUR01000007.1"/>
</dbReference>
<feature type="transmembrane region" description="Helical" evidence="1">
    <location>
        <begin position="134"/>
        <end position="152"/>
    </location>
</feature>
<proteinExistence type="predicted"/>
<dbReference type="AlphaFoldDB" id="A0A1G5CU41"/>
<dbReference type="EMBL" id="FMUR01000007">
    <property type="protein sequence ID" value="SCY05781.1"/>
    <property type="molecule type" value="Genomic_DNA"/>
</dbReference>
<evidence type="ECO:0000313" key="2">
    <source>
        <dbReference type="EMBL" id="SCY05781.1"/>
    </source>
</evidence>
<organism evidence="2 3">
    <name type="scientific">Butyrivibrio hungatei</name>
    <dbReference type="NCBI Taxonomy" id="185008"/>
    <lineage>
        <taxon>Bacteria</taxon>
        <taxon>Bacillati</taxon>
        <taxon>Bacillota</taxon>
        <taxon>Clostridia</taxon>
        <taxon>Lachnospirales</taxon>
        <taxon>Lachnospiraceae</taxon>
        <taxon>Butyrivibrio</taxon>
    </lineage>
</organism>
<gene>
    <name evidence="2" type="ORF">SAMN02910451_01220</name>
</gene>
<accession>A0A1G5CU41</accession>
<reference evidence="3" key="1">
    <citation type="submission" date="2016-10" db="EMBL/GenBank/DDBJ databases">
        <authorList>
            <person name="Varghese N."/>
            <person name="Submissions S."/>
        </authorList>
    </citation>
    <scope>NUCLEOTIDE SEQUENCE [LARGE SCALE GENOMIC DNA]</scope>
    <source>
        <strain evidence="3">XBD2006</strain>
    </source>
</reference>
<keyword evidence="1" id="KW-0812">Transmembrane</keyword>
<keyword evidence="3" id="KW-1185">Reference proteome</keyword>
<evidence type="ECO:0000313" key="3">
    <source>
        <dbReference type="Proteomes" id="UP000183047"/>
    </source>
</evidence>
<name>A0A1G5CU41_9FIRM</name>
<feature type="transmembrane region" description="Helical" evidence="1">
    <location>
        <begin position="99"/>
        <end position="122"/>
    </location>
</feature>
<protein>
    <submittedName>
        <fullName evidence="2">Uncharacterized protein</fullName>
    </submittedName>
</protein>